<evidence type="ECO:0000313" key="2">
    <source>
        <dbReference type="EMBL" id="GIH05695.1"/>
    </source>
</evidence>
<protein>
    <submittedName>
        <fullName evidence="2">Uncharacterized protein</fullName>
    </submittedName>
</protein>
<reference evidence="2" key="1">
    <citation type="submission" date="2021-01" db="EMBL/GenBank/DDBJ databases">
        <title>Whole genome shotgun sequence of Rhizocola hellebori NBRC 109834.</title>
        <authorList>
            <person name="Komaki H."/>
            <person name="Tamura T."/>
        </authorList>
    </citation>
    <scope>NUCLEOTIDE SEQUENCE</scope>
    <source>
        <strain evidence="2">NBRC 109834</strain>
    </source>
</reference>
<proteinExistence type="predicted"/>
<sequence length="277" mass="30307">MRPLPPARHGTTDNRRRARERDRGHRNLTGVAARSATTATKQGSHAIAAHNPPHLKGIADPPVALDGRGRRCPSNQDGERFVTRSSHQSRGAAGALDPAALCAHIIGTVQPLLEAMHWADDEIAAAGRRHPGQADLLYHAFSVLTPRHIGPGMGTEFVYRGHAREILDRVAAGNDLRPATAAEICLALSKASQLAPMHAAWAGLYLRMWLQAFPGRPLTAEQADNQSHYEHLHGPHIDILENTMRHKAADRERQLDNIECTGRHHGDDVACRFATPR</sequence>
<evidence type="ECO:0000256" key="1">
    <source>
        <dbReference type="SAM" id="MobiDB-lite"/>
    </source>
</evidence>
<accession>A0A8J3VGQ4</accession>
<name>A0A8J3VGQ4_9ACTN</name>
<dbReference type="AlphaFoldDB" id="A0A8J3VGQ4"/>
<feature type="region of interest" description="Disordered" evidence="1">
    <location>
        <begin position="1"/>
        <end position="41"/>
    </location>
</feature>
<keyword evidence="3" id="KW-1185">Reference proteome</keyword>
<comment type="caution">
    <text evidence="2">The sequence shown here is derived from an EMBL/GenBank/DDBJ whole genome shotgun (WGS) entry which is preliminary data.</text>
</comment>
<feature type="region of interest" description="Disordered" evidence="1">
    <location>
        <begin position="70"/>
        <end position="90"/>
    </location>
</feature>
<dbReference type="Proteomes" id="UP000612899">
    <property type="component" value="Unassembled WGS sequence"/>
</dbReference>
<gene>
    <name evidence="2" type="ORF">Rhe02_37620</name>
</gene>
<evidence type="ECO:0000313" key="3">
    <source>
        <dbReference type="Proteomes" id="UP000612899"/>
    </source>
</evidence>
<organism evidence="2 3">
    <name type="scientific">Rhizocola hellebori</name>
    <dbReference type="NCBI Taxonomy" id="1392758"/>
    <lineage>
        <taxon>Bacteria</taxon>
        <taxon>Bacillati</taxon>
        <taxon>Actinomycetota</taxon>
        <taxon>Actinomycetes</taxon>
        <taxon>Micromonosporales</taxon>
        <taxon>Micromonosporaceae</taxon>
        <taxon>Rhizocola</taxon>
    </lineage>
</organism>
<dbReference type="EMBL" id="BONY01000021">
    <property type="protein sequence ID" value="GIH05695.1"/>
    <property type="molecule type" value="Genomic_DNA"/>
</dbReference>
<feature type="compositionally biased region" description="Basic and acidic residues" evidence="1">
    <location>
        <begin position="10"/>
        <end position="25"/>
    </location>
</feature>